<dbReference type="AlphaFoldDB" id="A0A9P5YDY6"/>
<proteinExistence type="predicted"/>
<feature type="transmembrane region" description="Helical" evidence="2">
    <location>
        <begin position="23"/>
        <end position="45"/>
    </location>
</feature>
<dbReference type="Proteomes" id="UP000807353">
    <property type="component" value="Unassembled WGS sequence"/>
</dbReference>
<feature type="transmembrane region" description="Helical" evidence="2">
    <location>
        <begin position="183"/>
        <end position="202"/>
    </location>
</feature>
<evidence type="ECO:0000256" key="2">
    <source>
        <dbReference type="SAM" id="Phobius"/>
    </source>
</evidence>
<keyword evidence="2" id="KW-0472">Membrane</keyword>
<feature type="transmembrane region" description="Helical" evidence="2">
    <location>
        <begin position="223"/>
        <end position="246"/>
    </location>
</feature>
<keyword evidence="2" id="KW-1133">Transmembrane helix</keyword>
<feature type="transmembrane region" description="Helical" evidence="2">
    <location>
        <begin position="258"/>
        <end position="276"/>
    </location>
</feature>
<accession>A0A9P5YDY6</accession>
<comment type="caution">
    <text evidence="3">The sequence shown here is derived from an EMBL/GenBank/DDBJ whole genome shotgun (WGS) entry which is preliminary data.</text>
</comment>
<feature type="region of interest" description="Disordered" evidence="1">
    <location>
        <begin position="322"/>
        <end position="349"/>
    </location>
</feature>
<keyword evidence="4" id="KW-1185">Reference proteome</keyword>
<evidence type="ECO:0000256" key="1">
    <source>
        <dbReference type="SAM" id="MobiDB-lite"/>
    </source>
</evidence>
<keyword evidence="2" id="KW-0812">Transmembrane</keyword>
<evidence type="ECO:0000313" key="3">
    <source>
        <dbReference type="EMBL" id="KAF9467113.1"/>
    </source>
</evidence>
<protein>
    <submittedName>
        <fullName evidence="3">Uncharacterized protein</fullName>
    </submittedName>
</protein>
<organism evidence="3 4">
    <name type="scientific">Collybia nuda</name>
    <dbReference type="NCBI Taxonomy" id="64659"/>
    <lineage>
        <taxon>Eukaryota</taxon>
        <taxon>Fungi</taxon>
        <taxon>Dikarya</taxon>
        <taxon>Basidiomycota</taxon>
        <taxon>Agaricomycotina</taxon>
        <taxon>Agaricomycetes</taxon>
        <taxon>Agaricomycetidae</taxon>
        <taxon>Agaricales</taxon>
        <taxon>Tricholomatineae</taxon>
        <taxon>Clitocybaceae</taxon>
        <taxon>Collybia</taxon>
    </lineage>
</organism>
<name>A0A9P5YDY6_9AGAR</name>
<sequence>MSSPFPPPPPPGLNYTAAIRPSLNFILILTPLGSILVPVILVLFFFSTKDSRRHPVFILNILACCSGIFEAGLNAALETKQIIYPNEPVSPTLLTAVIAFAIVSPVFIDSILLFRLLAFFPRPQTPRHTLAAILATPILVKCGRFIAVVLYLHTFTHSSGKLPSVLLAAQSTWPRNPYIMTEFILQMVDNFYASAFFLYKLYQFQHEGKTDTRSRTLISHIRALFLIALGNFIFPVIMNIASIVLIATDPSFINGSSILLSNNYVAILGVVFATIWTNRQNWNKRAISAPTIDNRMENSSFDPSSRRNVSTIRFDFAPYASNDEINSSRSESESDLAGASKKKEGMAGP</sequence>
<dbReference type="OrthoDB" id="2548432at2759"/>
<gene>
    <name evidence="3" type="ORF">BDZ94DRAFT_1249604</name>
</gene>
<feature type="transmembrane region" description="Helical" evidence="2">
    <location>
        <begin position="57"/>
        <end position="77"/>
    </location>
</feature>
<feature type="transmembrane region" description="Helical" evidence="2">
    <location>
        <begin position="130"/>
        <end position="152"/>
    </location>
</feature>
<feature type="transmembrane region" description="Helical" evidence="2">
    <location>
        <begin position="97"/>
        <end position="118"/>
    </location>
</feature>
<reference evidence="3" key="1">
    <citation type="submission" date="2020-11" db="EMBL/GenBank/DDBJ databases">
        <authorList>
            <consortium name="DOE Joint Genome Institute"/>
            <person name="Ahrendt S."/>
            <person name="Riley R."/>
            <person name="Andreopoulos W."/>
            <person name="Labutti K."/>
            <person name="Pangilinan J."/>
            <person name="Ruiz-Duenas F.J."/>
            <person name="Barrasa J.M."/>
            <person name="Sanchez-Garcia M."/>
            <person name="Camarero S."/>
            <person name="Miyauchi S."/>
            <person name="Serrano A."/>
            <person name="Linde D."/>
            <person name="Babiker R."/>
            <person name="Drula E."/>
            <person name="Ayuso-Fernandez I."/>
            <person name="Pacheco R."/>
            <person name="Padilla G."/>
            <person name="Ferreira P."/>
            <person name="Barriuso J."/>
            <person name="Kellner H."/>
            <person name="Castanera R."/>
            <person name="Alfaro M."/>
            <person name="Ramirez L."/>
            <person name="Pisabarro A.G."/>
            <person name="Kuo A."/>
            <person name="Tritt A."/>
            <person name="Lipzen A."/>
            <person name="He G."/>
            <person name="Yan M."/>
            <person name="Ng V."/>
            <person name="Cullen D."/>
            <person name="Martin F."/>
            <person name="Rosso M.-N."/>
            <person name="Henrissat B."/>
            <person name="Hibbett D."/>
            <person name="Martinez A.T."/>
            <person name="Grigoriev I.V."/>
        </authorList>
    </citation>
    <scope>NUCLEOTIDE SEQUENCE</scope>
    <source>
        <strain evidence="3">CBS 247.69</strain>
    </source>
</reference>
<dbReference type="EMBL" id="MU150238">
    <property type="protein sequence ID" value="KAF9467113.1"/>
    <property type="molecule type" value="Genomic_DNA"/>
</dbReference>
<evidence type="ECO:0000313" key="4">
    <source>
        <dbReference type="Proteomes" id="UP000807353"/>
    </source>
</evidence>